<feature type="domain" description="Peptidase M15A C-terminal" evidence="1">
    <location>
        <begin position="6"/>
        <end position="114"/>
    </location>
</feature>
<proteinExistence type="predicted"/>
<protein>
    <submittedName>
        <fullName evidence="2">Phage protein</fullName>
    </submittedName>
</protein>
<name>A0A6J4J665_9CHLR</name>
<dbReference type="Gene3D" id="3.30.1380.10">
    <property type="match status" value="1"/>
</dbReference>
<dbReference type="InterPro" id="IPR009045">
    <property type="entry name" value="Zn_M74/Hedgehog-like"/>
</dbReference>
<evidence type="ECO:0000313" key="2">
    <source>
        <dbReference type="EMBL" id="CAA9271431.1"/>
    </source>
</evidence>
<organism evidence="2">
    <name type="scientific">uncultured Chloroflexia bacterium</name>
    <dbReference type="NCBI Taxonomy" id="1672391"/>
    <lineage>
        <taxon>Bacteria</taxon>
        <taxon>Bacillati</taxon>
        <taxon>Chloroflexota</taxon>
        <taxon>Chloroflexia</taxon>
        <taxon>environmental samples</taxon>
    </lineage>
</organism>
<dbReference type="InterPro" id="IPR013230">
    <property type="entry name" value="Peptidase_M15A_C"/>
</dbReference>
<dbReference type="AlphaFoldDB" id="A0A6J4J665"/>
<dbReference type="SUPFAM" id="SSF55166">
    <property type="entry name" value="Hedgehog/DD-peptidase"/>
    <property type="match status" value="1"/>
</dbReference>
<dbReference type="EMBL" id="CADCTR010000907">
    <property type="protein sequence ID" value="CAA9271431.1"/>
    <property type="molecule type" value="Genomic_DNA"/>
</dbReference>
<sequence>MKLSRNFWLAEMTVSDAATELGLDNQPTTEHLANLRTLALGMEQVRAILGGKPIRIESAYRSARVNKAVGGVPNSAHALGLAADFEVAGLTPLAVARKLEASKLVFDQLILESSRGICHISFAPLLRREVLTQAGGPGTATVAGLPKSLKLAGTG</sequence>
<evidence type="ECO:0000259" key="1">
    <source>
        <dbReference type="Pfam" id="PF08291"/>
    </source>
</evidence>
<gene>
    <name evidence="2" type="ORF">AVDCRST_MAG93-2655</name>
</gene>
<reference evidence="2" key="1">
    <citation type="submission" date="2020-02" db="EMBL/GenBank/DDBJ databases">
        <authorList>
            <person name="Meier V. D."/>
        </authorList>
    </citation>
    <scope>NUCLEOTIDE SEQUENCE</scope>
    <source>
        <strain evidence="2">AVDCRST_MAG93</strain>
    </source>
</reference>
<dbReference type="Pfam" id="PF08291">
    <property type="entry name" value="Peptidase_M15_3"/>
    <property type="match status" value="1"/>
</dbReference>
<accession>A0A6J4J665</accession>